<dbReference type="PANTHER" id="PTHR10000:SF8">
    <property type="entry name" value="HAD SUPERFAMILY HYDROLASE-LIKE, TYPE 3"/>
    <property type="match status" value="1"/>
</dbReference>
<reference evidence="1 2" key="1">
    <citation type="submission" date="2020-08" db="EMBL/GenBank/DDBJ databases">
        <title>Novel species isolated from subtropical streams in China.</title>
        <authorList>
            <person name="Lu H."/>
        </authorList>
    </citation>
    <scope>NUCLEOTIDE SEQUENCE [LARGE SCALE GENOMIC DNA]</scope>
    <source>
        <strain evidence="1 2">NL8W</strain>
    </source>
</reference>
<accession>A0ABR6Z5D7</accession>
<comment type="caution">
    <text evidence="1">The sequence shown here is derived from an EMBL/GenBank/DDBJ whole genome shotgun (WGS) entry which is preliminary data.</text>
</comment>
<dbReference type="InterPro" id="IPR023214">
    <property type="entry name" value="HAD_sf"/>
</dbReference>
<gene>
    <name evidence="1" type="ORF">H8L47_04305</name>
</gene>
<dbReference type="InterPro" id="IPR036412">
    <property type="entry name" value="HAD-like_sf"/>
</dbReference>
<organism evidence="1 2">
    <name type="scientific">Undibacterium umbellatum</name>
    <dbReference type="NCBI Taxonomy" id="2762300"/>
    <lineage>
        <taxon>Bacteria</taxon>
        <taxon>Pseudomonadati</taxon>
        <taxon>Pseudomonadota</taxon>
        <taxon>Betaproteobacteria</taxon>
        <taxon>Burkholderiales</taxon>
        <taxon>Oxalobacteraceae</taxon>
        <taxon>Undibacterium</taxon>
    </lineage>
</organism>
<dbReference type="InterPro" id="IPR006379">
    <property type="entry name" value="HAD-SF_hydro_IIB"/>
</dbReference>
<dbReference type="NCBIfam" id="TIGR01484">
    <property type="entry name" value="HAD-SF-IIB"/>
    <property type="match status" value="1"/>
</dbReference>
<proteinExistence type="predicted"/>
<dbReference type="GO" id="GO:0016787">
    <property type="term" value="F:hydrolase activity"/>
    <property type="evidence" value="ECO:0007669"/>
    <property type="project" value="UniProtKB-KW"/>
</dbReference>
<protein>
    <submittedName>
        <fullName evidence="1">HAD family hydrolase</fullName>
    </submittedName>
</protein>
<evidence type="ECO:0000313" key="2">
    <source>
        <dbReference type="Proteomes" id="UP000646911"/>
    </source>
</evidence>
<dbReference type="SUPFAM" id="SSF56784">
    <property type="entry name" value="HAD-like"/>
    <property type="match status" value="1"/>
</dbReference>
<dbReference type="Gene3D" id="3.40.50.1000">
    <property type="entry name" value="HAD superfamily/HAD-like"/>
    <property type="match status" value="2"/>
</dbReference>
<dbReference type="EMBL" id="JACOFX010000001">
    <property type="protein sequence ID" value="MBC3906776.1"/>
    <property type="molecule type" value="Genomic_DNA"/>
</dbReference>
<sequence length="267" mass="29411">MSMQALSALPAAHRRQVRGILTDIDDTFSSHGKLTVAALAALDRAKTAGLRRIAVTGRPTYWTLPLLRLCDFDAVIAENGASAFWLGGDGRQQSMFYADAQTRQQHRQRLLDFADIMQRHFPNVLPAADASQRIGDLAFDIAENIPAIPLSQLNEVVALIHEHGLHATTSSIHAHASVAPFSKQSMSQRVLHEVFGVSDDVAKTTYVFIGDSANDASMFAHYPLSVGVANIYKYLDRFEAHPAYVCQAQYGEGFVELVDFLLKDKNE</sequence>
<name>A0ABR6Z5D7_9BURK</name>
<keyword evidence="1" id="KW-0378">Hydrolase</keyword>
<dbReference type="Proteomes" id="UP000646911">
    <property type="component" value="Unassembled WGS sequence"/>
</dbReference>
<dbReference type="Pfam" id="PF08282">
    <property type="entry name" value="Hydrolase_3"/>
    <property type="match status" value="1"/>
</dbReference>
<dbReference type="PANTHER" id="PTHR10000">
    <property type="entry name" value="PHOSPHOSERINE PHOSPHATASE"/>
    <property type="match status" value="1"/>
</dbReference>
<dbReference type="RefSeq" id="WP_186951942.1">
    <property type="nucleotide sequence ID" value="NZ_JACOFX010000001.1"/>
</dbReference>
<evidence type="ECO:0000313" key="1">
    <source>
        <dbReference type="EMBL" id="MBC3906776.1"/>
    </source>
</evidence>
<keyword evidence="2" id="KW-1185">Reference proteome</keyword>